<dbReference type="InterPro" id="IPR050075">
    <property type="entry name" value="LeuD"/>
</dbReference>
<dbReference type="AlphaFoldDB" id="A0A5C1QP97"/>
<keyword evidence="6" id="KW-0456">Lyase</keyword>
<sequence>MTERKEFNGKVLFLDRSDINTDEIIPAKYLTEITKEALKPNLLEDLSLDNFDPSKDLEEKRVIITRSNFGCGSSREHAPWALEVNGINLVIAEDFARIFRQNMYNCGMMAVELPAKEIESLFEDFSKEETTLTTDMEKNTFTLKSSSGKSRTLPFNISGFDRTLVEYGGWVGYADTNY</sequence>
<dbReference type="CDD" id="cd01577">
    <property type="entry name" value="IPMI_Swivel"/>
    <property type="match status" value="1"/>
</dbReference>
<dbReference type="GO" id="GO:0003861">
    <property type="term" value="F:3-isopropylmalate dehydratase activity"/>
    <property type="evidence" value="ECO:0007669"/>
    <property type="project" value="UniProtKB-EC"/>
</dbReference>
<dbReference type="Proteomes" id="UP000324209">
    <property type="component" value="Chromosome"/>
</dbReference>
<comment type="pathway">
    <text evidence="3">Amino-acid biosynthesis; L-leucine biosynthesis; L-leucine from 3-methyl-2-oxobutanoate: step 2/4.</text>
</comment>
<keyword evidence="9" id="KW-1185">Reference proteome</keyword>
<dbReference type="Pfam" id="PF00694">
    <property type="entry name" value="Aconitase_C"/>
    <property type="match status" value="1"/>
</dbReference>
<dbReference type="PANTHER" id="PTHR43345:SF2">
    <property type="entry name" value="3-ISOPROPYLMALATE DEHYDRATASE SMALL SUBUNIT 1"/>
    <property type="match status" value="1"/>
</dbReference>
<dbReference type="Gene3D" id="3.20.19.10">
    <property type="entry name" value="Aconitase, domain 4"/>
    <property type="match status" value="1"/>
</dbReference>
<evidence type="ECO:0000256" key="3">
    <source>
        <dbReference type="ARBA" id="ARBA00004729"/>
    </source>
</evidence>
<evidence type="ECO:0000256" key="1">
    <source>
        <dbReference type="ARBA" id="ARBA00000491"/>
    </source>
</evidence>
<dbReference type="EMBL" id="CP036150">
    <property type="protein sequence ID" value="QEN08820.1"/>
    <property type="molecule type" value="Genomic_DNA"/>
</dbReference>
<dbReference type="EC" id="4.2.1.33" evidence="5"/>
<evidence type="ECO:0000256" key="4">
    <source>
        <dbReference type="ARBA" id="ARBA00011271"/>
    </source>
</evidence>
<evidence type="ECO:0000256" key="5">
    <source>
        <dbReference type="ARBA" id="ARBA00011998"/>
    </source>
</evidence>
<reference evidence="8 9" key="1">
    <citation type="submission" date="2019-02" db="EMBL/GenBank/DDBJ databases">
        <title>Complete Genome Sequence and Methylome Analysis of free living Spirochaetas.</title>
        <authorList>
            <person name="Fomenkov A."/>
            <person name="Dubinina G."/>
            <person name="Leshcheva N."/>
            <person name="Mikheeva N."/>
            <person name="Grabovich M."/>
            <person name="Vincze T."/>
            <person name="Roberts R.J."/>
        </authorList>
    </citation>
    <scope>NUCLEOTIDE SEQUENCE [LARGE SCALE GENOMIC DNA]</scope>
    <source>
        <strain evidence="8 9">K2</strain>
    </source>
</reference>
<evidence type="ECO:0000259" key="7">
    <source>
        <dbReference type="Pfam" id="PF00694"/>
    </source>
</evidence>
<comment type="subunit">
    <text evidence="4">Heterodimer of LeuC and LeuD.</text>
</comment>
<dbReference type="InterPro" id="IPR015928">
    <property type="entry name" value="Aconitase/3IPM_dehydase_swvl"/>
</dbReference>
<evidence type="ECO:0000256" key="2">
    <source>
        <dbReference type="ARBA" id="ARBA00002695"/>
    </source>
</evidence>
<dbReference type="RefSeq" id="WP_149486899.1">
    <property type="nucleotide sequence ID" value="NZ_CP036150.1"/>
</dbReference>
<dbReference type="KEGG" id="ock:EXM22_12770"/>
<organism evidence="8 9">
    <name type="scientific">Oceanispirochaeta crateris</name>
    <dbReference type="NCBI Taxonomy" id="2518645"/>
    <lineage>
        <taxon>Bacteria</taxon>
        <taxon>Pseudomonadati</taxon>
        <taxon>Spirochaetota</taxon>
        <taxon>Spirochaetia</taxon>
        <taxon>Spirochaetales</taxon>
        <taxon>Spirochaetaceae</taxon>
        <taxon>Oceanispirochaeta</taxon>
    </lineage>
</organism>
<dbReference type="PANTHER" id="PTHR43345">
    <property type="entry name" value="3-ISOPROPYLMALATE DEHYDRATASE SMALL SUBUNIT 2-RELATED-RELATED"/>
    <property type="match status" value="1"/>
</dbReference>
<name>A0A5C1QP97_9SPIO</name>
<dbReference type="SUPFAM" id="SSF52016">
    <property type="entry name" value="LeuD/IlvD-like"/>
    <property type="match status" value="1"/>
</dbReference>
<feature type="domain" description="Aconitase A/isopropylmalate dehydratase small subunit swivel" evidence="7">
    <location>
        <begin position="47"/>
        <end position="115"/>
    </location>
</feature>
<evidence type="ECO:0000256" key="6">
    <source>
        <dbReference type="ARBA" id="ARBA00023239"/>
    </source>
</evidence>
<evidence type="ECO:0000313" key="8">
    <source>
        <dbReference type="EMBL" id="QEN08820.1"/>
    </source>
</evidence>
<dbReference type="OrthoDB" id="9777465at2"/>
<evidence type="ECO:0000313" key="9">
    <source>
        <dbReference type="Proteomes" id="UP000324209"/>
    </source>
</evidence>
<accession>A0A5C1QP97</accession>
<comment type="function">
    <text evidence="2">Catalyzes the isomerization between 2-isopropylmalate and 3-isopropylmalate, via the formation of 2-isopropylmaleate.</text>
</comment>
<proteinExistence type="predicted"/>
<dbReference type="InterPro" id="IPR000573">
    <property type="entry name" value="AconitaseA/IPMdHydase_ssu_swvl"/>
</dbReference>
<dbReference type="InterPro" id="IPR033940">
    <property type="entry name" value="IPMI_Swivel"/>
</dbReference>
<protein>
    <recommendedName>
        <fullName evidence="5">3-isopropylmalate dehydratase</fullName>
        <ecNumber evidence="5">4.2.1.33</ecNumber>
    </recommendedName>
</protein>
<comment type="catalytic activity">
    <reaction evidence="1">
        <text>(2R,3S)-3-isopropylmalate = (2S)-2-isopropylmalate</text>
        <dbReference type="Rhea" id="RHEA:32287"/>
        <dbReference type="ChEBI" id="CHEBI:1178"/>
        <dbReference type="ChEBI" id="CHEBI:35121"/>
        <dbReference type="EC" id="4.2.1.33"/>
    </reaction>
</comment>
<gene>
    <name evidence="8" type="ORF">EXM22_12770</name>
</gene>